<organism evidence="1">
    <name type="scientific">Anguilla anguilla</name>
    <name type="common">European freshwater eel</name>
    <name type="synonym">Muraena anguilla</name>
    <dbReference type="NCBI Taxonomy" id="7936"/>
    <lineage>
        <taxon>Eukaryota</taxon>
        <taxon>Metazoa</taxon>
        <taxon>Chordata</taxon>
        <taxon>Craniata</taxon>
        <taxon>Vertebrata</taxon>
        <taxon>Euteleostomi</taxon>
        <taxon>Actinopterygii</taxon>
        <taxon>Neopterygii</taxon>
        <taxon>Teleostei</taxon>
        <taxon>Anguilliformes</taxon>
        <taxon>Anguillidae</taxon>
        <taxon>Anguilla</taxon>
    </lineage>
</organism>
<dbReference type="EMBL" id="GBXM01056698">
    <property type="protein sequence ID" value="JAH51879.1"/>
    <property type="molecule type" value="Transcribed_RNA"/>
</dbReference>
<reference evidence="1" key="1">
    <citation type="submission" date="2014-11" db="EMBL/GenBank/DDBJ databases">
        <authorList>
            <person name="Amaro Gonzalez C."/>
        </authorList>
    </citation>
    <scope>NUCLEOTIDE SEQUENCE</scope>
</reference>
<dbReference type="AlphaFoldDB" id="A0A0E9TDX7"/>
<name>A0A0E9TDX7_ANGAN</name>
<protein>
    <submittedName>
        <fullName evidence="1">Uncharacterized protein</fullName>
    </submittedName>
</protein>
<reference evidence="1" key="2">
    <citation type="journal article" date="2015" name="Fish Shellfish Immunol.">
        <title>Early steps in the European eel (Anguilla anguilla)-Vibrio vulnificus interaction in the gills: Role of the RtxA13 toxin.</title>
        <authorList>
            <person name="Callol A."/>
            <person name="Pajuelo D."/>
            <person name="Ebbesson L."/>
            <person name="Teles M."/>
            <person name="MacKenzie S."/>
            <person name="Amaro C."/>
        </authorList>
    </citation>
    <scope>NUCLEOTIDE SEQUENCE</scope>
</reference>
<accession>A0A0E9TDX7</accession>
<proteinExistence type="predicted"/>
<sequence length="43" mass="4913">MCNHLRFGLRSHSKANGRLFLSDPIVHSVKMVPVCFLLLPSQY</sequence>
<evidence type="ECO:0000313" key="1">
    <source>
        <dbReference type="EMBL" id="JAH51879.1"/>
    </source>
</evidence>